<feature type="signal peptide" evidence="1">
    <location>
        <begin position="1"/>
        <end position="20"/>
    </location>
</feature>
<accession>A0A6B0TZE1</accession>
<evidence type="ECO:0000256" key="1">
    <source>
        <dbReference type="SAM" id="SignalP"/>
    </source>
</evidence>
<proteinExistence type="predicted"/>
<dbReference type="AlphaFoldDB" id="A0A6B0TZE1"/>
<dbReference type="EMBL" id="GIFC01002615">
    <property type="protein sequence ID" value="MXU84698.1"/>
    <property type="molecule type" value="Transcribed_RNA"/>
</dbReference>
<keyword evidence="1" id="KW-0732">Signal</keyword>
<feature type="chain" id="PRO_5025335368" evidence="1">
    <location>
        <begin position="21"/>
        <end position="82"/>
    </location>
</feature>
<reference evidence="2" key="1">
    <citation type="submission" date="2019-12" db="EMBL/GenBank/DDBJ databases">
        <title>An insight into the sialome of adult female Ixodes ricinus ticks feeding for 6 days.</title>
        <authorList>
            <person name="Perner J."/>
            <person name="Ribeiro J.M.C."/>
        </authorList>
    </citation>
    <scope>NUCLEOTIDE SEQUENCE</scope>
    <source>
        <strain evidence="2">Semi-engorged</strain>
        <tissue evidence="2">Salivary glands</tissue>
    </source>
</reference>
<name>A0A6B0TZE1_IXORI</name>
<sequence length="82" mass="9383">MRSLGIVFFVLFKLAKLTRSSEYPGFALPTMLFIISKFRIAIEGTINKDNAINAKVMLKPTFIFFHTRQWGDVTCCHVEQAI</sequence>
<evidence type="ECO:0000313" key="2">
    <source>
        <dbReference type="EMBL" id="MXU84698.1"/>
    </source>
</evidence>
<organism evidence="2">
    <name type="scientific">Ixodes ricinus</name>
    <name type="common">Common tick</name>
    <name type="synonym">Acarus ricinus</name>
    <dbReference type="NCBI Taxonomy" id="34613"/>
    <lineage>
        <taxon>Eukaryota</taxon>
        <taxon>Metazoa</taxon>
        <taxon>Ecdysozoa</taxon>
        <taxon>Arthropoda</taxon>
        <taxon>Chelicerata</taxon>
        <taxon>Arachnida</taxon>
        <taxon>Acari</taxon>
        <taxon>Parasitiformes</taxon>
        <taxon>Ixodida</taxon>
        <taxon>Ixodoidea</taxon>
        <taxon>Ixodidae</taxon>
        <taxon>Ixodinae</taxon>
        <taxon>Ixodes</taxon>
    </lineage>
</organism>
<protein>
    <submittedName>
        <fullName evidence="2">Putative secreted protein</fullName>
    </submittedName>
</protein>